<organism evidence="1 2">
    <name type="scientific">Ophiocordyceps camponoti-floridani</name>
    <dbReference type="NCBI Taxonomy" id="2030778"/>
    <lineage>
        <taxon>Eukaryota</taxon>
        <taxon>Fungi</taxon>
        <taxon>Dikarya</taxon>
        <taxon>Ascomycota</taxon>
        <taxon>Pezizomycotina</taxon>
        <taxon>Sordariomycetes</taxon>
        <taxon>Hypocreomycetidae</taxon>
        <taxon>Hypocreales</taxon>
        <taxon>Ophiocordycipitaceae</taxon>
        <taxon>Ophiocordyceps</taxon>
    </lineage>
</organism>
<gene>
    <name evidence="1" type="ORF">GQ602_006806</name>
</gene>
<keyword evidence="2" id="KW-1185">Reference proteome</keyword>
<dbReference type="Proteomes" id="UP000562929">
    <property type="component" value="Unassembled WGS sequence"/>
</dbReference>
<evidence type="ECO:0000313" key="1">
    <source>
        <dbReference type="EMBL" id="KAF4582182.1"/>
    </source>
</evidence>
<sequence length="412" mass="46651">MTASPKKSPSKALCRARKEPASQLAKFSSKMAFAMEARGLKPASLPRLRNAAGKNTAAGAITREVIGLLRRLVAVKDHVDEAKTDGLDDVKGEVDEERMSFDAVSVDRMSGETEFFEARASLNPDYAEDGMSVDLDSVRDSMTDSIDEKRMPILSPVMFRQRVDGPDRFANLYRQAVAKPWCIYCLRYAVRSYAEAKTEVLRVKCTPPSDNKIRCPTCCDRNLICNPIPAMMMGDRDDLVRILELVNFICSFSVTRARRQTLAVPLKARKRLVAIVWDLASAFTVAITGHVKEHDIGGPKKSSLAESKRRRYRINVEERKRLLLSTFPVPKTRRDMEEETIWTWQARTSPRITADEKAYLGWHHALDDCKDELGSVLVDLHESHSTSDEVRRELRGWAREIRLCFSLQEESV</sequence>
<proteinExistence type="predicted"/>
<protein>
    <submittedName>
        <fullName evidence="1">Uncharacterized protein</fullName>
    </submittedName>
</protein>
<comment type="caution">
    <text evidence="1">The sequence shown here is derived from an EMBL/GenBank/DDBJ whole genome shotgun (WGS) entry which is preliminary data.</text>
</comment>
<reference evidence="1 2" key="1">
    <citation type="journal article" date="2020" name="G3 (Bethesda)">
        <title>Genetic Underpinnings of Host Manipulation by Ophiocordyceps as Revealed by Comparative Transcriptomics.</title>
        <authorList>
            <person name="Will I."/>
            <person name="Das B."/>
            <person name="Trinh T."/>
            <person name="Brachmann A."/>
            <person name="Ohm R.A."/>
            <person name="de Bekker C."/>
        </authorList>
    </citation>
    <scope>NUCLEOTIDE SEQUENCE [LARGE SCALE GENOMIC DNA]</scope>
    <source>
        <strain evidence="1 2">EC05</strain>
    </source>
</reference>
<dbReference type="AlphaFoldDB" id="A0A8H4VBD0"/>
<dbReference type="EMBL" id="JAACLJ010000008">
    <property type="protein sequence ID" value="KAF4582182.1"/>
    <property type="molecule type" value="Genomic_DNA"/>
</dbReference>
<dbReference type="OrthoDB" id="10342559at2759"/>
<accession>A0A8H4VBD0</accession>
<evidence type="ECO:0000313" key="2">
    <source>
        <dbReference type="Proteomes" id="UP000562929"/>
    </source>
</evidence>
<name>A0A8H4VBD0_9HYPO</name>